<dbReference type="Gene3D" id="3.60.10.10">
    <property type="entry name" value="Endonuclease/exonuclease/phosphatase"/>
    <property type="match status" value="1"/>
</dbReference>
<name>A0A0B7A3Q6_9EUPU</name>
<protein>
    <recommendedName>
        <fullName evidence="2">Endonuclease/exonuclease/phosphatase domain-containing protein</fullName>
    </recommendedName>
</protein>
<reference evidence="1" key="1">
    <citation type="submission" date="2014-12" db="EMBL/GenBank/DDBJ databases">
        <title>Insight into the proteome of Arion vulgaris.</title>
        <authorList>
            <person name="Aradska J."/>
            <person name="Bulat T."/>
            <person name="Smidak R."/>
            <person name="Sarate P."/>
            <person name="Gangsoo J."/>
            <person name="Sialana F."/>
            <person name="Bilban M."/>
            <person name="Lubec G."/>
        </authorList>
    </citation>
    <scope>NUCLEOTIDE SEQUENCE</scope>
    <source>
        <tissue evidence="1">Skin</tissue>
    </source>
</reference>
<dbReference type="EMBL" id="HACG01027735">
    <property type="protein sequence ID" value="CEK74600.1"/>
    <property type="molecule type" value="Transcribed_RNA"/>
</dbReference>
<dbReference type="InterPro" id="IPR036691">
    <property type="entry name" value="Endo/exonu/phosph_ase_sf"/>
</dbReference>
<evidence type="ECO:0008006" key="2">
    <source>
        <dbReference type="Google" id="ProtNLM"/>
    </source>
</evidence>
<proteinExistence type="predicted"/>
<sequence length="91" mass="10825">MNNNRTNNSKKNTKNKIHIRKDRRMTIKEQKTTTCVQIYALCNTNNNEKEFFKELHDALNKTESQDNIIVIRDFNARPGQNKTDTEKHWGF</sequence>
<organism evidence="1">
    <name type="scientific">Arion vulgaris</name>
    <dbReference type="NCBI Taxonomy" id="1028688"/>
    <lineage>
        <taxon>Eukaryota</taxon>
        <taxon>Metazoa</taxon>
        <taxon>Spiralia</taxon>
        <taxon>Lophotrochozoa</taxon>
        <taxon>Mollusca</taxon>
        <taxon>Gastropoda</taxon>
        <taxon>Heterobranchia</taxon>
        <taxon>Euthyneura</taxon>
        <taxon>Panpulmonata</taxon>
        <taxon>Eupulmonata</taxon>
        <taxon>Stylommatophora</taxon>
        <taxon>Helicina</taxon>
        <taxon>Arionoidea</taxon>
        <taxon>Arionidae</taxon>
        <taxon>Arion</taxon>
    </lineage>
</organism>
<evidence type="ECO:0000313" key="1">
    <source>
        <dbReference type="EMBL" id="CEK74600.1"/>
    </source>
</evidence>
<accession>A0A0B7A3Q6</accession>
<dbReference type="AlphaFoldDB" id="A0A0B7A3Q6"/>
<gene>
    <name evidence="1" type="primary">ORF91772</name>
</gene>